<accession>A0ABT5Y2W8</accession>
<keyword evidence="1" id="KW-0732">Signal</keyword>
<evidence type="ECO:0000313" key="2">
    <source>
        <dbReference type="EMBL" id="MDF0717651.1"/>
    </source>
</evidence>
<dbReference type="Proteomes" id="UP001221366">
    <property type="component" value="Unassembled WGS sequence"/>
</dbReference>
<gene>
    <name evidence="2" type="ORF">PY092_15920</name>
</gene>
<reference evidence="2 3" key="1">
    <citation type="submission" date="2023-03" db="EMBL/GenBank/DDBJ databases">
        <title>Muricauda XX sp. nov. and Muricauda XXX sp. nov., two novel species isolated from Okinawa Trough.</title>
        <authorList>
            <person name="Cao W."/>
            <person name="Deng X."/>
        </authorList>
    </citation>
    <scope>NUCLEOTIDE SEQUENCE [LARGE SCALE GENOMIC DNA]</scope>
    <source>
        <strain evidence="2 3">334s03</strain>
    </source>
</reference>
<dbReference type="EMBL" id="JARFVB010000013">
    <property type="protein sequence ID" value="MDF0717651.1"/>
    <property type="molecule type" value="Genomic_DNA"/>
</dbReference>
<keyword evidence="3" id="KW-1185">Reference proteome</keyword>
<dbReference type="RefSeq" id="WP_275616799.1">
    <property type="nucleotide sequence ID" value="NZ_JARFVB010000013.1"/>
</dbReference>
<name>A0ABT5Y2W8_9FLAO</name>
<evidence type="ECO:0000313" key="3">
    <source>
        <dbReference type="Proteomes" id="UP001221366"/>
    </source>
</evidence>
<sequence length="133" mass="15614">MRLKAQLAVLFTLALVATASAQDNLPFYEELARKDAHREQSSIFSNLEDEKDFWYDQVRYEKELKKQQSTAYKVYMEAKRVAYSKHAEECNNSCTHSDYYYQQASFYFTYKNTEIFAQEATDGIVQVASPRIF</sequence>
<feature type="signal peptide" evidence="1">
    <location>
        <begin position="1"/>
        <end position="21"/>
    </location>
</feature>
<evidence type="ECO:0000256" key="1">
    <source>
        <dbReference type="SAM" id="SignalP"/>
    </source>
</evidence>
<protein>
    <submittedName>
        <fullName evidence="2">Uncharacterized protein</fullName>
    </submittedName>
</protein>
<comment type="caution">
    <text evidence="2">The sequence shown here is derived from an EMBL/GenBank/DDBJ whole genome shotgun (WGS) entry which is preliminary data.</text>
</comment>
<proteinExistence type="predicted"/>
<feature type="chain" id="PRO_5047452320" evidence="1">
    <location>
        <begin position="22"/>
        <end position="133"/>
    </location>
</feature>
<organism evidence="2 3">
    <name type="scientific">Flagellimonas yonaguniensis</name>
    <dbReference type="NCBI Taxonomy" id="3031325"/>
    <lineage>
        <taxon>Bacteria</taxon>
        <taxon>Pseudomonadati</taxon>
        <taxon>Bacteroidota</taxon>
        <taxon>Flavobacteriia</taxon>
        <taxon>Flavobacteriales</taxon>
        <taxon>Flavobacteriaceae</taxon>
        <taxon>Flagellimonas</taxon>
    </lineage>
</organism>